<dbReference type="Proteomes" id="UP001174932">
    <property type="component" value="Unassembled WGS sequence"/>
</dbReference>
<reference evidence="1" key="1">
    <citation type="journal article" date="2015" name="Int. J. Syst. Evol. Microbiol.">
        <title>Rhizobium alvei sp. nov., isolated from a freshwater river.</title>
        <authorList>
            <person name="Sheu S.Y."/>
            <person name="Huang H.W."/>
            <person name="Young C.C."/>
            <person name="Chen W.M."/>
        </authorList>
    </citation>
    <scope>NUCLEOTIDE SEQUENCE</scope>
    <source>
        <strain evidence="1">TNR-22</strain>
    </source>
</reference>
<protein>
    <submittedName>
        <fullName evidence="1">DUF2218 domain-containing protein</fullName>
    </submittedName>
</protein>
<gene>
    <name evidence="1" type="ORF">Q4481_12155</name>
</gene>
<accession>A0ABT8YLT6</accession>
<sequence length="95" mass="10805">MASSSADVSTEHASKYLQQLCKHWTHKMATEFDPQRGRVEFPSGAVLHLEAQPAVLLLTIEHDDPAMLDRLEGVVAEHIARFAFRETLEFNWTRS</sequence>
<name>A0ABT8YLT6_9HYPH</name>
<evidence type="ECO:0000313" key="2">
    <source>
        <dbReference type="Proteomes" id="UP001174932"/>
    </source>
</evidence>
<dbReference type="PIRSF" id="PIRSF028291">
    <property type="entry name" value="UCP028291"/>
    <property type="match status" value="1"/>
</dbReference>
<dbReference type="EMBL" id="JAUOZU010000008">
    <property type="protein sequence ID" value="MDO6964711.1"/>
    <property type="molecule type" value="Genomic_DNA"/>
</dbReference>
<reference evidence="1" key="2">
    <citation type="submission" date="2023-07" db="EMBL/GenBank/DDBJ databases">
        <authorList>
            <person name="Shen H."/>
        </authorList>
    </citation>
    <scope>NUCLEOTIDE SEQUENCE</scope>
    <source>
        <strain evidence="1">TNR-22</strain>
    </source>
</reference>
<evidence type="ECO:0000313" key="1">
    <source>
        <dbReference type="EMBL" id="MDO6964711.1"/>
    </source>
</evidence>
<dbReference type="RefSeq" id="WP_304376644.1">
    <property type="nucleotide sequence ID" value="NZ_JAUOZU010000008.1"/>
</dbReference>
<dbReference type="Pfam" id="PF09981">
    <property type="entry name" value="DUF2218"/>
    <property type="match status" value="1"/>
</dbReference>
<dbReference type="Gene3D" id="3.30.310.50">
    <property type="entry name" value="Alpha-D-phosphohexomutase, C-terminal domain"/>
    <property type="match status" value="1"/>
</dbReference>
<organism evidence="1 2">
    <name type="scientific">Rhizobium alvei</name>
    <dbReference type="NCBI Taxonomy" id="1132659"/>
    <lineage>
        <taxon>Bacteria</taxon>
        <taxon>Pseudomonadati</taxon>
        <taxon>Pseudomonadota</taxon>
        <taxon>Alphaproteobacteria</taxon>
        <taxon>Hyphomicrobiales</taxon>
        <taxon>Rhizobiaceae</taxon>
        <taxon>Rhizobium/Agrobacterium group</taxon>
        <taxon>Rhizobium</taxon>
    </lineage>
</organism>
<comment type="caution">
    <text evidence="1">The sequence shown here is derived from an EMBL/GenBank/DDBJ whole genome shotgun (WGS) entry which is preliminary data.</text>
</comment>
<proteinExistence type="predicted"/>
<keyword evidence="2" id="KW-1185">Reference proteome</keyword>
<dbReference type="InterPro" id="IPR014543">
    <property type="entry name" value="UCP028291"/>
</dbReference>